<evidence type="ECO:0000256" key="1">
    <source>
        <dbReference type="ARBA" id="ARBA00005854"/>
    </source>
</evidence>
<gene>
    <name evidence="7" type="ORF">SAMN05421828_11510</name>
</gene>
<keyword evidence="3" id="KW-0520">NAD</keyword>
<dbReference type="Pfam" id="PF02826">
    <property type="entry name" value="2-Hacid_dh_C"/>
    <property type="match status" value="1"/>
</dbReference>
<dbReference type="PROSITE" id="PS00065">
    <property type="entry name" value="D_2_HYDROXYACID_DH_1"/>
    <property type="match status" value="1"/>
</dbReference>
<feature type="domain" description="D-isomer specific 2-hydroxyacid dehydrogenase NAD-binding" evidence="6">
    <location>
        <begin position="110"/>
        <end position="287"/>
    </location>
</feature>
<name>A0A8G2CLR8_ACIRU</name>
<dbReference type="GO" id="GO:0016618">
    <property type="term" value="F:hydroxypyruvate reductase [NAD(P)H] activity"/>
    <property type="evidence" value="ECO:0007669"/>
    <property type="project" value="TreeGrafter"/>
</dbReference>
<dbReference type="AlphaFoldDB" id="A0A8G2CLR8"/>
<feature type="domain" description="D-isomer specific 2-hydroxyacid dehydrogenase catalytic" evidence="5">
    <location>
        <begin position="28"/>
        <end position="318"/>
    </location>
</feature>
<reference evidence="7 8" key="1">
    <citation type="submission" date="2017-01" db="EMBL/GenBank/DDBJ databases">
        <authorList>
            <person name="Varghese N."/>
            <person name="Submissions S."/>
        </authorList>
    </citation>
    <scope>NUCLEOTIDE SEQUENCE [LARGE SCALE GENOMIC DNA]</scope>
    <source>
        <strain evidence="7 8">ATCC 35905</strain>
    </source>
</reference>
<evidence type="ECO:0000313" key="8">
    <source>
        <dbReference type="Proteomes" id="UP000186308"/>
    </source>
</evidence>
<dbReference type="CDD" id="cd05301">
    <property type="entry name" value="GDH"/>
    <property type="match status" value="1"/>
</dbReference>
<dbReference type="InterPro" id="IPR050223">
    <property type="entry name" value="D-isomer_2-hydroxyacid_DH"/>
</dbReference>
<protein>
    <submittedName>
        <fullName evidence="7">Lactate dehydrogenase</fullName>
    </submittedName>
</protein>
<evidence type="ECO:0000256" key="3">
    <source>
        <dbReference type="ARBA" id="ARBA00023027"/>
    </source>
</evidence>
<accession>A0A8G2CLR8</accession>
<keyword evidence="2 4" id="KW-0560">Oxidoreductase</keyword>
<comment type="similarity">
    <text evidence="1 4">Belongs to the D-isomer specific 2-hydroxyacid dehydrogenase family.</text>
</comment>
<dbReference type="SUPFAM" id="SSF52283">
    <property type="entry name" value="Formate/glycerate dehydrogenase catalytic domain-like"/>
    <property type="match status" value="1"/>
</dbReference>
<evidence type="ECO:0000313" key="7">
    <source>
        <dbReference type="EMBL" id="SIR08405.1"/>
    </source>
</evidence>
<dbReference type="GO" id="GO:0030267">
    <property type="term" value="F:glyoxylate reductase (NADPH) activity"/>
    <property type="evidence" value="ECO:0007669"/>
    <property type="project" value="TreeGrafter"/>
</dbReference>
<dbReference type="RefSeq" id="WP_029311630.1">
    <property type="nucleotide sequence ID" value="NZ_FTNE01000015.1"/>
</dbReference>
<sequence length="319" mass="33560">MKRRLVITRTMPPAVAGRATAEYHAQYLDMIGPFDAEAFLAALPDADAVLVTPADRIDASVIAQIPVGVRVIGTFSVGTDHIDLQAARASGLAVVNTPDVLSFATAEIALTLMLMAARRAGEGERLIRARAWGGWTPDFMLGSSMEGRTIGILGMGRIGQALARMAQGLSMRVIYHNRRNLPAAQEQGATYYPDEVDFLGACDVLSIHLPGGPATLHWLNAARIAQLKHGAIVVNTGRGSTIDDDALIAALTSRHVAAAGLDVFAAEPTVPAGYLTLENAVLLPHLGSATHETRAAMGMLALDGIAAVLVGDEPAHRVV</sequence>
<proteinExistence type="inferred from homology"/>
<dbReference type="GO" id="GO:0005829">
    <property type="term" value="C:cytosol"/>
    <property type="evidence" value="ECO:0007669"/>
    <property type="project" value="TreeGrafter"/>
</dbReference>
<dbReference type="SUPFAM" id="SSF51735">
    <property type="entry name" value="NAD(P)-binding Rossmann-fold domains"/>
    <property type="match status" value="1"/>
</dbReference>
<dbReference type="FunFam" id="3.40.50.720:FF:000203">
    <property type="entry name" value="D-3-phosphoglycerate dehydrogenase (SerA)"/>
    <property type="match status" value="1"/>
</dbReference>
<keyword evidence="8" id="KW-1185">Reference proteome</keyword>
<dbReference type="InterPro" id="IPR036291">
    <property type="entry name" value="NAD(P)-bd_dom_sf"/>
</dbReference>
<dbReference type="OrthoDB" id="9793626at2"/>
<organism evidence="7 8">
    <name type="scientific">Acidiphilium rubrum</name>
    <dbReference type="NCBI Taxonomy" id="526"/>
    <lineage>
        <taxon>Bacteria</taxon>
        <taxon>Pseudomonadati</taxon>
        <taxon>Pseudomonadota</taxon>
        <taxon>Alphaproteobacteria</taxon>
        <taxon>Acetobacterales</taxon>
        <taxon>Acidocellaceae</taxon>
        <taxon>Acidiphilium</taxon>
    </lineage>
</organism>
<dbReference type="InterPro" id="IPR029752">
    <property type="entry name" value="D-isomer_DH_CS1"/>
</dbReference>
<evidence type="ECO:0000259" key="6">
    <source>
        <dbReference type="Pfam" id="PF02826"/>
    </source>
</evidence>
<dbReference type="GO" id="GO:0051287">
    <property type="term" value="F:NAD binding"/>
    <property type="evidence" value="ECO:0007669"/>
    <property type="project" value="InterPro"/>
</dbReference>
<dbReference type="EMBL" id="FTNE01000015">
    <property type="protein sequence ID" value="SIR08405.1"/>
    <property type="molecule type" value="Genomic_DNA"/>
</dbReference>
<dbReference type="Proteomes" id="UP000186308">
    <property type="component" value="Unassembled WGS sequence"/>
</dbReference>
<evidence type="ECO:0000256" key="2">
    <source>
        <dbReference type="ARBA" id="ARBA00023002"/>
    </source>
</evidence>
<dbReference type="Pfam" id="PF00389">
    <property type="entry name" value="2-Hacid_dh"/>
    <property type="match status" value="1"/>
</dbReference>
<dbReference type="Gene3D" id="3.40.50.720">
    <property type="entry name" value="NAD(P)-binding Rossmann-like Domain"/>
    <property type="match status" value="2"/>
</dbReference>
<evidence type="ECO:0000259" key="5">
    <source>
        <dbReference type="Pfam" id="PF00389"/>
    </source>
</evidence>
<dbReference type="InterPro" id="IPR006139">
    <property type="entry name" value="D-isomer_2_OHA_DH_cat_dom"/>
</dbReference>
<dbReference type="PANTHER" id="PTHR10996:SF283">
    <property type="entry name" value="GLYOXYLATE_HYDROXYPYRUVATE REDUCTASE B"/>
    <property type="match status" value="1"/>
</dbReference>
<comment type="caution">
    <text evidence="7">The sequence shown here is derived from an EMBL/GenBank/DDBJ whole genome shotgun (WGS) entry which is preliminary data.</text>
</comment>
<evidence type="ECO:0000256" key="4">
    <source>
        <dbReference type="RuleBase" id="RU003719"/>
    </source>
</evidence>
<dbReference type="InterPro" id="IPR006140">
    <property type="entry name" value="D-isomer_DH_NAD-bd"/>
</dbReference>
<dbReference type="PANTHER" id="PTHR10996">
    <property type="entry name" value="2-HYDROXYACID DEHYDROGENASE-RELATED"/>
    <property type="match status" value="1"/>
</dbReference>